<name>A0A2G9YCD7_9BACT</name>
<evidence type="ECO:0000313" key="2">
    <source>
        <dbReference type="EMBL" id="PIP16874.1"/>
    </source>
</evidence>
<organism evidence="2 3">
    <name type="scientific">Candidatus Portnoybacteria bacterium CG23_combo_of_CG06-09_8_20_14_all_37_13</name>
    <dbReference type="NCBI Taxonomy" id="1974819"/>
    <lineage>
        <taxon>Bacteria</taxon>
        <taxon>Candidatus Portnoyibacteriota</taxon>
    </lineage>
</organism>
<gene>
    <name evidence="2" type="ORF">COX44_03140</name>
</gene>
<evidence type="ECO:0000259" key="1">
    <source>
        <dbReference type="Pfam" id="PF13529"/>
    </source>
</evidence>
<feature type="domain" description="Peptidase C39-like" evidence="1">
    <location>
        <begin position="36"/>
        <end position="169"/>
    </location>
</feature>
<dbReference type="EMBL" id="PCRH01000067">
    <property type="protein sequence ID" value="PIP16874.1"/>
    <property type="molecule type" value="Genomic_DNA"/>
</dbReference>
<evidence type="ECO:0000313" key="3">
    <source>
        <dbReference type="Proteomes" id="UP000231480"/>
    </source>
</evidence>
<dbReference type="PANTHER" id="PTHR40524">
    <property type="entry name" value="PEPTIDASE_C39_2 DOMAIN-CONTAINING PROTEIN"/>
    <property type="match status" value="1"/>
</dbReference>
<dbReference type="PANTHER" id="PTHR40524:SF1">
    <property type="entry name" value="PEPTIDASE C39-LIKE DOMAIN-CONTAINING PROTEIN"/>
    <property type="match status" value="1"/>
</dbReference>
<accession>A0A2G9YCD7</accession>
<dbReference type="InterPro" id="IPR039564">
    <property type="entry name" value="Peptidase_C39-like"/>
</dbReference>
<dbReference type="Gene3D" id="3.90.70.10">
    <property type="entry name" value="Cysteine proteinases"/>
    <property type="match status" value="1"/>
</dbReference>
<dbReference type="Pfam" id="PF13529">
    <property type="entry name" value="Peptidase_C39_2"/>
    <property type="match status" value="1"/>
</dbReference>
<proteinExistence type="predicted"/>
<comment type="caution">
    <text evidence="2">The sequence shown here is derived from an EMBL/GenBank/DDBJ whole genome shotgun (WGS) entry which is preliminary data.</text>
</comment>
<sequence>MGGEKTLKAKAFIIGSLILALVVCFVSGAQAQYCPNVPFFSQHNAEWKSKILGCCSRYINDAGCAVSSAAMMLKYYDPQSNVNPGTLNAWLTANKGYSGCCDTFWPIAANYSSKVTLETARDATLSAINPYLDNYKSVIVRVKSLVTPGGYHFVVVLYRYAGKYYILDPSDAQRTNITLDKYNNTIDRMIVYKKTAAAPSRQANIATTWAALK</sequence>
<reference evidence="2 3" key="1">
    <citation type="submission" date="2017-09" db="EMBL/GenBank/DDBJ databases">
        <title>Depth-based differentiation of microbial function through sediment-hosted aquifers and enrichment of novel symbionts in the deep terrestrial subsurface.</title>
        <authorList>
            <person name="Probst A.J."/>
            <person name="Ladd B."/>
            <person name="Jarett J.K."/>
            <person name="Geller-Mcgrath D.E."/>
            <person name="Sieber C.M."/>
            <person name="Emerson J.B."/>
            <person name="Anantharaman K."/>
            <person name="Thomas B.C."/>
            <person name="Malmstrom R."/>
            <person name="Stieglmeier M."/>
            <person name="Klingl A."/>
            <person name="Woyke T."/>
            <person name="Ryan C.M."/>
            <person name="Banfield J.F."/>
        </authorList>
    </citation>
    <scope>NUCLEOTIDE SEQUENCE [LARGE SCALE GENOMIC DNA]</scope>
    <source>
        <strain evidence="2">CG23_combo_of_CG06-09_8_20_14_all_37_13</strain>
    </source>
</reference>
<dbReference type="AlphaFoldDB" id="A0A2G9YCD7"/>
<protein>
    <recommendedName>
        <fullName evidence="1">Peptidase C39-like domain-containing protein</fullName>
    </recommendedName>
</protein>
<dbReference type="Proteomes" id="UP000231480">
    <property type="component" value="Unassembled WGS sequence"/>
</dbReference>